<dbReference type="GO" id="GO:0005634">
    <property type="term" value="C:nucleus"/>
    <property type="evidence" value="ECO:0007669"/>
    <property type="project" value="UniProtKB-SubCell"/>
</dbReference>
<feature type="compositionally biased region" description="Basic and acidic residues" evidence="6">
    <location>
        <begin position="90"/>
        <end position="111"/>
    </location>
</feature>
<accession>C1EHI8</accession>
<dbReference type="Pfam" id="PF22732">
    <property type="entry name" value="MSL3_chromo-like"/>
    <property type="match status" value="1"/>
</dbReference>
<evidence type="ECO:0000256" key="1">
    <source>
        <dbReference type="ARBA" id="ARBA00004123"/>
    </source>
</evidence>
<dbReference type="InterPro" id="IPR053820">
    <property type="entry name" value="MSL3_chromo-like"/>
</dbReference>
<dbReference type="GO" id="GO:0000123">
    <property type="term" value="C:histone acetyltransferase complex"/>
    <property type="evidence" value="ECO:0007669"/>
    <property type="project" value="TreeGrafter"/>
</dbReference>
<dbReference type="GO" id="GO:0006355">
    <property type="term" value="P:regulation of DNA-templated transcription"/>
    <property type="evidence" value="ECO:0007669"/>
    <property type="project" value="InterPro"/>
</dbReference>
<dbReference type="Proteomes" id="UP000002009">
    <property type="component" value="Chromosome 14"/>
</dbReference>
<feature type="region of interest" description="Disordered" evidence="6">
    <location>
        <begin position="305"/>
        <end position="361"/>
    </location>
</feature>
<dbReference type="PANTHER" id="PTHR10880">
    <property type="entry name" value="MORTALITY FACTOR 4-LIKE PROTEIN"/>
    <property type="match status" value="1"/>
</dbReference>
<dbReference type="InterPro" id="IPR038217">
    <property type="entry name" value="MRG_C_sf"/>
</dbReference>
<evidence type="ECO:0000313" key="9">
    <source>
        <dbReference type="EMBL" id="ACO67305.1"/>
    </source>
</evidence>
<evidence type="ECO:0000256" key="2">
    <source>
        <dbReference type="ARBA" id="ARBA00022853"/>
    </source>
</evidence>
<dbReference type="Pfam" id="PF05712">
    <property type="entry name" value="MRG"/>
    <property type="match status" value="1"/>
</dbReference>
<evidence type="ECO:0000259" key="7">
    <source>
        <dbReference type="Pfam" id="PF05712"/>
    </source>
</evidence>
<dbReference type="eggNOG" id="KOG3001">
    <property type="taxonomic scope" value="Eukaryota"/>
</dbReference>
<feature type="compositionally biased region" description="Basic residues" evidence="6">
    <location>
        <begin position="112"/>
        <end position="121"/>
    </location>
</feature>
<dbReference type="InParanoid" id="C1EHI8"/>
<evidence type="ECO:0000259" key="8">
    <source>
        <dbReference type="Pfam" id="PF22732"/>
    </source>
</evidence>
<dbReference type="InterPro" id="IPR016197">
    <property type="entry name" value="Chromo-like_dom_sf"/>
</dbReference>
<dbReference type="FunCoup" id="C1EHI8">
    <property type="interactions" value="1636"/>
</dbReference>
<feature type="domain" description="MSL3 chromodomain-like" evidence="8">
    <location>
        <begin position="16"/>
        <end position="69"/>
    </location>
</feature>
<keyword evidence="3" id="KW-0805">Transcription regulation</keyword>
<dbReference type="OMA" id="GLQTYFD"/>
<proteinExistence type="predicted"/>
<evidence type="ECO:0000256" key="4">
    <source>
        <dbReference type="ARBA" id="ARBA00023163"/>
    </source>
</evidence>
<dbReference type="KEGG" id="mis:MICPUN_64243"/>
<dbReference type="PIRSF" id="PIRSF038133">
    <property type="entry name" value="HAT_Nua4_EAF3/MRG15"/>
    <property type="match status" value="1"/>
</dbReference>
<protein>
    <submittedName>
        <fullName evidence="9">Uncharacterized protein</fullName>
    </submittedName>
</protein>
<dbReference type="InterPro" id="IPR026541">
    <property type="entry name" value="MRG_dom"/>
</dbReference>
<dbReference type="GeneID" id="8248977"/>
<organism evidence="9 10">
    <name type="scientific">Micromonas commoda (strain RCC299 / NOUM17 / CCMP2709)</name>
    <name type="common">Picoplanktonic green alga</name>
    <dbReference type="NCBI Taxonomy" id="296587"/>
    <lineage>
        <taxon>Eukaryota</taxon>
        <taxon>Viridiplantae</taxon>
        <taxon>Chlorophyta</taxon>
        <taxon>Mamiellophyceae</taxon>
        <taxon>Mamiellales</taxon>
        <taxon>Mamiellaceae</taxon>
        <taxon>Micromonas</taxon>
    </lineage>
</organism>
<keyword evidence="4" id="KW-0804">Transcription</keyword>
<dbReference type="InterPro" id="IPR008676">
    <property type="entry name" value="MRG"/>
</dbReference>
<dbReference type="GO" id="GO:0006325">
    <property type="term" value="P:chromatin organization"/>
    <property type="evidence" value="ECO:0007669"/>
    <property type="project" value="UniProtKB-KW"/>
</dbReference>
<dbReference type="EMBL" id="CP001332">
    <property type="protein sequence ID" value="ACO67305.1"/>
    <property type="molecule type" value="Genomic_DNA"/>
</dbReference>
<dbReference type="PANTHER" id="PTHR10880:SF15">
    <property type="entry name" value="MSL COMPLEX SUBUNIT 3"/>
    <property type="match status" value="1"/>
</dbReference>
<evidence type="ECO:0000256" key="6">
    <source>
        <dbReference type="SAM" id="MobiDB-lite"/>
    </source>
</evidence>
<dbReference type="PROSITE" id="PS51640">
    <property type="entry name" value="MRG"/>
    <property type="match status" value="1"/>
</dbReference>
<dbReference type="Gene3D" id="2.30.30.140">
    <property type="match status" value="1"/>
</dbReference>
<evidence type="ECO:0000256" key="5">
    <source>
        <dbReference type="ARBA" id="ARBA00023242"/>
    </source>
</evidence>
<dbReference type="Gene3D" id="1.10.274.30">
    <property type="entry name" value="MRG domain"/>
    <property type="match status" value="1"/>
</dbReference>
<feature type="compositionally biased region" description="Basic and acidic residues" evidence="6">
    <location>
        <begin position="305"/>
        <end position="346"/>
    </location>
</feature>
<dbReference type="SUPFAM" id="SSF54160">
    <property type="entry name" value="Chromo domain-like"/>
    <property type="match status" value="1"/>
</dbReference>
<comment type="subcellular location">
    <subcellularLocation>
        <location evidence="1">Nucleus</location>
    </subcellularLocation>
</comment>
<evidence type="ECO:0000313" key="10">
    <source>
        <dbReference type="Proteomes" id="UP000002009"/>
    </source>
</evidence>
<dbReference type="OrthoDB" id="498816at2759"/>
<keyword evidence="10" id="KW-1185">Reference proteome</keyword>
<dbReference type="AlphaFoldDB" id="C1EHI8"/>
<gene>
    <name evidence="9" type="ORF">MICPUN_64243</name>
</gene>
<feature type="domain" description="MRG" evidence="7">
    <location>
        <begin position="145"/>
        <end position="296"/>
    </location>
</feature>
<feature type="region of interest" description="Disordered" evidence="6">
    <location>
        <begin position="69"/>
        <end position="136"/>
    </location>
</feature>
<keyword evidence="2" id="KW-0156">Chromatin regulator</keyword>
<evidence type="ECO:0000256" key="3">
    <source>
        <dbReference type="ARBA" id="ARBA00023015"/>
    </source>
</evidence>
<dbReference type="RefSeq" id="XP_002506047.1">
    <property type="nucleotide sequence ID" value="XM_002506001.1"/>
</dbReference>
<reference evidence="9 10" key="1">
    <citation type="journal article" date="2009" name="Science">
        <title>Green evolution and dynamic adaptations revealed by genomes of the marine picoeukaryotes Micromonas.</title>
        <authorList>
            <person name="Worden A.Z."/>
            <person name="Lee J.H."/>
            <person name="Mock T."/>
            <person name="Rouze P."/>
            <person name="Simmons M.P."/>
            <person name="Aerts A.L."/>
            <person name="Allen A.E."/>
            <person name="Cuvelier M.L."/>
            <person name="Derelle E."/>
            <person name="Everett M.V."/>
            <person name="Foulon E."/>
            <person name="Grimwood J."/>
            <person name="Gundlach H."/>
            <person name="Henrissat B."/>
            <person name="Napoli C."/>
            <person name="McDonald S.M."/>
            <person name="Parker M.S."/>
            <person name="Rombauts S."/>
            <person name="Salamov A."/>
            <person name="Von Dassow P."/>
            <person name="Badger J.H."/>
            <person name="Coutinho P.M."/>
            <person name="Demir E."/>
            <person name="Dubchak I."/>
            <person name="Gentemann C."/>
            <person name="Eikrem W."/>
            <person name="Gready J.E."/>
            <person name="John U."/>
            <person name="Lanier W."/>
            <person name="Lindquist E.A."/>
            <person name="Lucas S."/>
            <person name="Mayer K.F."/>
            <person name="Moreau H."/>
            <person name="Not F."/>
            <person name="Otillar R."/>
            <person name="Panaud O."/>
            <person name="Pangilinan J."/>
            <person name="Paulsen I."/>
            <person name="Piegu B."/>
            <person name="Poliakov A."/>
            <person name="Robbens S."/>
            <person name="Schmutz J."/>
            <person name="Toulza E."/>
            <person name="Wyss T."/>
            <person name="Zelensky A."/>
            <person name="Zhou K."/>
            <person name="Armbrust E.V."/>
            <person name="Bhattacharya D."/>
            <person name="Goodenough U.W."/>
            <person name="Van de Peer Y."/>
            <person name="Grigoriev I.V."/>
        </authorList>
    </citation>
    <scope>NUCLEOTIDE SEQUENCE [LARGE SCALE GENOMIC DNA]</scope>
    <source>
        <strain evidence="10">RCC299 / NOUM17</strain>
    </source>
</reference>
<keyword evidence="5" id="KW-0539">Nucleus</keyword>
<dbReference type="STRING" id="296587.C1EHI8"/>
<name>C1EHI8_MICCC</name>
<sequence>MGLYEVDEPILARYQGVWYEGKVVETEPATGATGEARYKIHFQGWNSRWDYWEVQSSGDLMADTEENRAKNMGKGKGKGGAKAATTGAKDGAKDAAKDAGKKRPSKDDGKKSGSKKAKTSKKAGDAGAEPEAVTAAPDAAPELARLRFNLSTSLKRELIAGWEKITREEKLVRLPRSVTVSAVLERFESETRAKARSPEQAEMATEISSGLRAYFDRSLRAVLLYAQERTQADVLLTDDARLPSDVYGAEHLLRLFVKLPTLVPLKDMDADATHLLHVRLQDFLRWLQRNAASSFGCGYVGRDADGRPTDEIKEPEKVKEYVAPVVKEKKDKASHGDEKASPDEKATPPAPPAVEPEPVAA</sequence>